<dbReference type="EMBL" id="JAVBIB010000004">
    <property type="protein sequence ID" value="MDV2418919.1"/>
    <property type="molecule type" value="Genomic_DNA"/>
</dbReference>
<dbReference type="Proteomes" id="UP001185706">
    <property type="component" value="Unassembled WGS sequence"/>
</dbReference>
<reference evidence="3" key="1">
    <citation type="submission" date="2023-08" db="EMBL/GenBank/DDBJ databases">
        <title>Genomic characterization of the C. tuberculostearicum species complex, a ubiquitous member of the human skin microbiome.</title>
        <authorList>
            <person name="Ahmed N."/>
            <person name="Deming C."/>
            <person name="Conlan S."/>
            <person name="Segre J."/>
        </authorList>
    </citation>
    <scope>NUCLEOTIDE SEQUENCE</scope>
    <source>
        <strain evidence="3">CTNIH22</strain>
    </source>
</reference>
<evidence type="ECO:0000313" key="3">
    <source>
        <dbReference type="EMBL" id="MDV2418919.1"/>
    </source>
</evidence>
<name>A0AAE4NLC6_9CORY</name>
<feature type="transmembrane region" description="Helical" evidence="2">
    <location>
        <begin position="201"/>
        <end position="222"/>
    </location>
</feature>
<feature type="transmembrane region" description="Helical" evidence="2">
    <location>
        <begin position="258"/>
        <end position="283"/>
    </location>
</feature>
<dbReference type="RefSeq" id="WP_316993209.1">
    <property type="nucleotide sequence ID" value="NZ_JAVBIB010000004.1"/>
</dbReference>
<feature type="transmembrane region" description="Helical" evidence="2">
    <location>
        <begin position="160"/>
        <end position="181"/>
    </location>
</feature>
<feature type="region of interest" description="Disordered" evidence="1">
    <location>
        <begin position="1"/>
        <end position="33"/>
    </location>
</feature>
<keyword evidence="2" id="KW-0472">Membrane</keyword>
<keyword evidence="2" id="KW-0812">Transmembrane</keyword>
<accession>A0AAE4NLC6</accession>
<comment type="caution">
    <text evidence="3">The sequence shown here is derived from an EMBL/GenBank/DDBJ whole genome shotgun (WGS) entry which is preliminary data.</text>
</comment>
<feature type="transmembrane region" description="Helical" evidence="2">
    <location>
        <begin position="77"/>
        <end position="100"/>
    </location>
</feature>
<organism evidence="3 4">
    <name type="scientific">Corynebacterium tuberculostearicum</name>
    <dbReference type="NCBI Taxonomy" id="38304"/>
    <lineage>
        <taxon>Bacteria</taxon>
        <taxon>Bacillati</taxon>
        <taxon>Actinomycetota</taxon>
        <taxon>Actinomycetes</taxon>
        <taxon>Mycobacteriales</taxon>
        <taxon>Corynebacteriaceae</taxon>
        <taxon>Corynebacterium</taxon>
    </lineage>
</organism>
<evidence type="ECO:0000256" key="2">
    <source>
        <dbReference type="SAM" id="Phobius"/>
    </source>
</evidence>
<evidence type="ECO:0000256" key="1">
    <source>
        <dbReference type="SAM" id="MobiDB-lite"/>
    </source>
</evidence>
<keyword evidence="2" id="KW-1133">Transmembrane helix</keyword>
<evidence type="ECO:0000313" key="4">
    <source>
        <dbReference type="Proteomes" id="UP001185706"/>
    </source>
</evidence>
<dbReference type="AlphaFoldDB" id="A0AAE4NLC6"/>
<protein>
    <submittedName>
        <fullName evidence="3">Uncharacterized protein</fullName>
    </submittedName>
</protein>
<sequence length="306" mass="32989">MPNPYSGGNGDFPRYEPTDHPEDRPNYGQLPSYDGSHEENAQGYVGYQAGQRPFTGKVSAIDAVSWAFRTVFGNWKLWILGTLLAGILCVVFFAISGGMGAATVSAEGDLSASYTITQPISWVIGIVLTLVVMRLALFQIDDSRTGWGYLFKNVRWWQPLVIMIVIGIVIGVVAGLISFLALRGSAAELAGGAEQLSDEEAFTAVMGMLGVMAVISLISFFVQPLFSLMQWFAADGDSVGDAVKKGFQAGKNNYGQMLLLAILNFFIIIGGFLVLGIGLIVAYPVTLLAQAHMFRQCAGRNTLPQV</sequence>
<gene>
    <name evidence="3" type="ORF">RAE03_03870</name>
</gene>
<proteinExistence type="predicted"/>
<feature type="transmembrane region" description="Helical" evidence="2">
    <location>
        <begin position="120"/>
        <end position="140"/>
    </location>
</feature>
<feature type="compositionally biased region" description="Basic and acidic residues" evidence="1">
    <location>
        <begin position="13"/>
        <end position="25"/>
    </location>
</feature>